<proteinExistence type="predicted"/>
<protein>
    <submittedName>
        <fullName evidence="1">Uncharacterized protein</fullName>
    </submittedName>
</protein>
<dbReference type="EMBL" id="KJ909290">
    <property type="protein sequence ID" value="AIM49579.1"/>
    <property type="molecule type" value="Genomic_DNA"/>
</dbReference>
<sequence>MSKNVNDVFSNRTSLECTVNAALDRRIGLRVGFPHYREGANGVVCEIEAEYPLLNTHSSVAWPLLDELNSYTIQKNQSLIDHIDNAVAELLKHKARLQLDIQKLQDGDIDLVKQAKQQYEDNQMSSSS</sequence>
<geneLocation type="plasmid" evidence="1">
    <name>pSN254b</name>
</geneLocation>
<dbReference type="RefSeq" id="WP_000042274.1">
    <property type="nucleotide sequence ID" value="NZ_JRYW01000016.1"/>
</dbReference>
<dbReference type="GeneID" id="57334946"/>
<reference evidence="1" key="1">
    <citation type="journal article" date="2014" name="Antimicrob. Agents Chemother.">
        <title>Detection of variants of the pRAS3, pAB5S9, and pSN254 plasmids in Aeromonas salmonicida subsp. salmonicida: multidrug-resistance, interspecies exchanges, and plasmid reshaping.</title>
        <authorList>
            <person name="Vincent A.T."/>
            <person name="Trudel M.V."/>
            <person name="Paquet V.E."/>
            <person name="Boyle B."/>
            <person name="Tanaka K.H."/>
            <person name="Dallaire-Dufresne S."/>
            <person name="Daher R.K."/>
            <person name="Frenette M."/>
            <person name="Derome N."/>
            <person name="Charette S.J."/>
        </authorList>
    </citation>
    <scope>NUCLEOTIDE SEQUENCE</scope>
    <source>
        <strain evidence="1">2004-05MF26</strain>
        <plasmid evidence="1">pSN254b</plasmid>
    </source>
</reference>
<evidence type="ECO:0000313" key="1">
    <source>
        <dbReference type="EMBL" id="AIM49579.1"/>
    </source>
</evidence>
<dbReference type="GeneID" id="84238992"/>
<name>A0A096Y6A0_AERSS</name>
<organism evidence="1">
    <name type="scientific">Aeromonas salmonicida subsp. salmonicida</name>
    <dbReference type="NCBI Taxonomy" id="29491"/>
    <lineage>
        <taxon>Bacteria</taxon>
        <taxon>Pseudomonadati</taxon>
        <taxon>Pseudomonadota</taxon>
        <taxon>Gammaproteobacteria</taxon>
        <taxon>Aeromonadales</taxon>
        <taxon>Aeromonadaceae</taxon>
        <taxon>Aeromonas</taxon>
    </lineage>
</organism>
<dbReference type="AlphaFoldDB" id="A0A096Y6A0"/>
<keyword evidence="1" id="KW-0614">Plasmid</keyword>
<accession>A0A096Y6A0</accession>